<evidence type="ECO:0000256" key="4">
    <source>
        <dbReference type="ARBA" id="ARBA00022833"/>
    </source>
</evidence>
<evidence type="ECO:0000256" key="2">
    <source>
        <dbReference type="ARBA" id="ARBA00022723"/>
    </source>
</evidence>
<dbReference type="InterPro" id="IPR001965">
    <property type="entry name" value="Znf_PHD"/>
</dbReference>
<dbReference type="InterPro" id="IPR056618">
    <property type="entry name" value="Chromo_PTM"/>
</dbReference>
<dbReference type="PANTHER" id="PTHR46508">
    <property type="entry name" value="PHD FINGER FAMILY PROTEIN"/>
    <property type="match status" value="1"/>
</dbReference>
<proteinExistence type="predicted"/>
<dbReference type="InterPro" id="IPR018501">
    <property type="entry name" value="DDT_dom"/>
</dbReference>
<evidence type="ECO:0000256" key="5">
    <source>
        <dbReference type="ARBA" id="ARBA00023242"/>
    </source>
</evidence>
<dbReference type="Pfam" id="PF24294">
    <property type="entry name" value="Chromo_PTM"/>
    <property type="match status" value="1"/>
</dbReference>
<dbReference type="InterPro" id="IPR028942">
    <property type="entry name" value="WHIM1_dom"/>
</dbReference>
<feature type="non-terminal residue" evidence="10">
    <location>
        <position position="1"/>
    </location>
</feature>
<evidence type="ECO:0000256" key="6">
    <source>
        <dbReference type="PROSITE-ProRule" id="PRU00146"/>
    </source>
</evidence>
<evidence type="ECO:0008006" key="12">
    <source>
        <dbReference type="Google" id="ProtNLM"/>
    </source>
</evidence>
<gene>
    <name evidence="10" type="ORF">TAV2_LOCUS18712</name>
</gene>
<dbReference type="PROSITE" id="PS50016">
    <property type="entry name" value="ZF_PHD_2"/>
    <property type="match status" value="1"/>
</dbReference>
<dbReference type="EMBL" id="OU466862">
    <property type="protein sequence ID" value="CAH2072144.1"/>
    <property type="molecule type" value="Genomic_DNA"/>
</dbReference>
<dbReference type="SMART" id="SM00571">
    <property type="entry name" value="DDT"/>
    <property type="match status" value="1"/>
</dbReference>
<feature type="region of interest" description="Disordered" evidence="7">
    <location>
        <begin position="1333"/>
        <end position="1371"/>
    </location>
</feature>
<feature type="domain" description="PHD-type" evidence="8">
    <location>
        <begin position="433"/>
        <end position="480"/>
    </location>
</feature>
<dbReference type="InterPro" id="IPR011011">
    <property type="entry name" value="Znf_FYVE_PHD"/>
</dbReference>
<sequence>SDIRGIIGLARKGIEVARPRGRPRKRPRPEDQNGASSRGKRPVLEMKPTVPRSLLGRYVLKDFDDSRVFLGKIVSYDSGLYRVEYEDGDFEDLKTCYLRQFIIGDSYFDDDLRARRNKLDGFLLKEEEKKKTDSLKKKGVELRNQVNGVEVPTCSSSPGSVAEGDSSCGLPECEDNIDPDMETMSPLVSVPPVDLPSSSGTIGIPEEAVVHLLSVYGFLRSFSVQLYICPFGLDDFVGALNFLGPNSLLDAVHVALMRALKGHLERLSSEESEVASNCLRCIDWSLLDVLTWPVYLVQYFSAMGHASGPQWRVFFEFVVEKEYYSLPVVMKLKILQILCDDAFDVVDLRTEIDTREESEFGYDPDGVTADLPENGPRRVHPRFAKTSARKEKELSEFVAVNHGISSMNESKTLSSRCTDGGPNGHSSDLDENSDECRLCGMDGTLLCCDGCPLAYHSRCIGVVKMYIPDGPWYCPECTINKMGPTIAQKTSLRGAVYFGVDPHGRLFMGSCNHLLVLKTSIHADADIRYYNVTDIPKIVLVLLSATTYRLEYMYICKAISQYWDLPGGVISYLRAVETDLANMQQEGGDEVSDQIKPDSASSSSINNIQNVFGLYASASGYAGDSVLGRPSGTQEKNLVAGITHKGLSFKPHAYINHYTNGELAASAGATLAVLLAEENHEPDVHKFSNAKKAASSNILLQVKAFSLVASSFFWPSPDKKEITRERCGWCHSCKLTSASRRGCMLNAAVTGATKSAVKIFSGLFPLKNGEGVLSSIAAYILYIEESLRGLLAGPFLSESLRKQWRKKLEEASTCKAIKSLLLELEENICSIALSSEWLKLMDDWLIEHSIFQSARITVGATQKRGPGKRRQRNQAEVTAEGSNDDSFTWWRGGKLSKVILLKAVLLKPKIRKAAWQGGLKKFPEFNYGDGSYIPKRSRRSVWKAAVESSKNISQLALQVRYLDMNIRWSELVRPEQNVQDAKGTETEATVFRNASICDKKIIDNKVRYGVAFGNQKHLPSRVMKNVIEVEKTEDGNDKFWFHEARVPLYLTKEYEESLHRVHVPFIKKESKRISKLQKKQLKASRADIFSYLASRRDNTEKCSCASCHLDVLLREATTCSACQGFCHKECSTSTQHTPGKVEILVTCKRCYLARTRSLINLSHRHPTTPTVLINGQHQNAVTPVIKTQIKPLIQQVPSSNPRDNASGVRQITPDSNMAPKSKHKTLSWGVIWRKKNLEDTGVSFRNQNVLLAGRSGQPNPEPVCWLCKLPYNPGLTYIHCTNCDKWYHIEAIKLEESKIPEVAGFKCCKCRRIRSPDCPYMDPKLREQKQMKNVFFKRQKPGQGNSGLDSDSERMSEPKDSIPSTPSFPLEDAFAPEDDPLLVSVSKIEQTTPNNLDVGWNGDGSVSGPQKLPVRRQVKREDTEGNNNLSFAEFPTLVKQEMEPTLPVMGWDASDNNNNSSNNIVEGELMFDYEDMEFEPQTYFSLNELLTTDDSGQCNGYGYDKDVSGNTDNPNPQVETEEQCRGFLYDNTIPCQICMHVEPGPDLTCQTCNMIIHSHCSPWEEDSTCTGGSWRCGRCREWM</sequence>
<dbReference type="CDD" id="cd20401">
    <property type="entry name" value="Tudor_AtPTM-like"/>
    <property type="match status" value="1"/>
</dbReference>
<evidence type="ECO:0000313" key="10">
    <source>
        <dbReference type="EMBL" id="CAH2072144.1"/>
    </source>
</evidence>
<feature type="compositionally biased region" description="Polar residues" evidence="7">
    <location>
        <begin position="1196"/>
        <end position="1215"/>
    </location>
</feature>
<evidence type="ECO:0000256" key="1">
    <source>
        <dbReference type="ARBA" id="ARBA00004123"/>
    </source>
</evidence>
<reference evidence="10 11" key="1">
    <citation type="submission" date="2022-03" db="EMBL/GenBank/DDBJ databases">
        <authorList>
            <person name="Nunn A."/>
            <person name="Chopra R."/>
            <person name="Nunn A."/>
            <person name="Contreras Garrido A."/>
        </authorList>
    </citation>
    <scope>NUCLEOTIDE SEQUENCE [LARGE SCALE GENOMIC DNA]</scope>
</reference>
<keyword evidence="4" id="KW-0862">Zinc</keyword>
<accession>A0AAU9SSF9</accession>
<dbReference type="CDD" id="cd15532">
    <property type="entry name" value="PHD2_CHD_II"/>
    <property type="match status" value="1"/>
</dbReference>
<dbReference type="Pfam" id="PF02791">
    <property type="entry name" value="DDT"/>
    <property type="match status" value="1"/>
</dbReference>
<feature type="domain" description="DDT" evidence="9">
    <location>
        <begin position="206"/>
        <end position="266"/>
    </location>
</feature>
<feature type="non-terminal residue" evidence="10">
    <location>
        <position position="1583"/>
    </location>
</feature>
<keyword evidence="5" id="KW-0539">Nucleus</keyword>
<evidence type="ECO:0000313" key="11">
    <source>
        <dbReference type="Proteomes" id="UP000836841"/>
    </source>
</evidence>
<dbReference type="PROSITE" id="PS01359">
    <property type="entry name" value="ZF_PHD_1"/>
    <property type="match status" value="1"/>
</dbReference>
<keyword evidence="3 6" id="KW-0863">Zinc-finger</keyword>
<dbReference type="Pfam" id="PF15612">
    <property type="entry name" value="WHIM1"/>
    <property type="match status" value="1"/>
</dbReference>
<dbReference type="InterPro" id="IPR019787">
    <property type="entry name" value="Znf_PHD-finger"/>
</dbReference>
<dbReference type="GO" id="GO:0008270">
    <property type="term" value="F:zinc ion binding"/>
    <property type="evidence" value="ECO:0007669"/>
    <property type="project" value="UniProtKB-KW"/>
</dbReference>
<evidence type="ECO:0000256" key="3">
    <source>
        <dbReference type="ARBA" id="ARBA00022771"/>
    </source>
</evidence>
<dbReference type="InterPro" id="IPR019786">
    <property type="entry name" value="Zinc_finger_PHD-type_CS"/>
</dbReference>
<evidence type="ECO:0000259" key="8">
    <source>
        <dbReference type="PROSITE" id="PS50016"/>
    </source>
</evidence>
<feature type="region of interest" description="Disordered" evidence="7">
    <location>
        <begin position="17"/>
        <end position="46"/>
    </location>
</feature>
<evidence type="ECO:0000259" key="9">
    <source>
        <dbReference type="PROSITE" id="PS50827"/>
    </source>
</evidence>
<protein>
    <recommendedName>
        <fullName evidence="12">DDT domain-containing protein PTM</fullName>
    </recommendedName>
</protein>
<dbReference type="SMART" id="SM00249">
    <property type="entry name" value="PHD"/>
    <property type="match status" value="3"/>
</dbReference>
<feature type="compositionally biased region" description="Basic and acidic residues" evidence="7">
    <location>
        <begin position="1351"/>
        <end position="1360"/>
    </location>
</feature>
<dbReference type="GO" id="GO:0000785">
    <property type="term" value="C:chromatin"/>
    <property type="evidence" value="ECO:0007669"/>
    <property type="project" value="UniProtKB-ARBA"/>
</dbReference>
<dbReference type="InterPro" id="IPR047365">
    <property type="entry name" value="Tudor_AtPTM-like"/>
</dbReference>
<name>A0AAU9SSF9_THLAR</name>
<evidence type="ECO:0000256" key="7">
    <source>
        <dbReference type="SAM" id="MobiDB-lite"/>
    </source>
</evidence>
<keyword evidence="2" id="KW-0479">Metal-binding</keyword>
<dbReference type="PROSITE" id="PS50827">
    <property type="entry name" value="DDT"/>
    <property type="match status" value="1"/>
</dbReference>
<dbReference type="CDD" id="cd15489">
    <property type="entry name" value="PHD_SF"/>
    <property type="match status" value="1"/>
</dbReference>
<dbReference type="GO" id="GO:0005634">
    <property type="term" value="C:nucleus"/>
    <property type="evidence" value="ECO:0007669"/>
    <property type="project" value="UniProtKB-SubCell"/>
</dbReference>
<dbReference type="SUPFAM" id="SSF57903">
    <property type="entry name" value="FYVE/PHD zinc finger"/>
    <property type="match status" value="2"/>
</dbReference>
<dbReference type="Proteomes" id="UP000836841">
    <property type="component" value="Chromosome 6"/>
</dbReference>
<keyword evidence="11" id="KW-1185">Reference proteome</keyword>
<comment type="subcellular location">
    <subcellularLocation>
        <location evidence="1">Nucleus</location>
    </subcellularLocation>
</comment>
<dbReference type="PANTHER" id="PTHR46508:SF1">
    <property type="entry name" value="PHD FINGER FAMILY PROTEIN"/>
    <property type="match status" value="1"/>
</dbReference>
<dbReference type="InterPro" id="IPR013083">
    <property type="entry name" value="Znf_RING/FYVE/PHD"/>
</dbReference>
<organism evidence="10 11">
    <name type="scientific">Thlaspi arvense</name>
    <name type="common">Field penny-cress</name>
    <dbReference type="NCBI Taxonomy" id="13288"/>
    <lineage>
        <taxon>Eukaryota</taxon>
        <taxon>Viridiplantae</taxon>
        <taxon>Streptophyta</taxon>
        <taxon>Embryophyta</taxon>
        <taxon>Tracheophyta</taxon>
        <taxon>Spermatophyta</taxon>
        <taxon>Magnoliopsida</taxon>
        <taxon>eudicotyledons</taxon>
        <taxon>Gunneridae</taxon>
        <taxon>Pentapetalae</taxon>
        <taxon>rosids</taxon>
        <taxon>malvids</taxon>
        <taxon>Brassicales</taxon>
        <taxon>Brassicaceae</taxon>
        <taxon>Thlaspideae</taxon>
        <taxon>Thlaspi</taxon>
    </lineage>
</organism>
<feature type="region of interest" description="Disordered" evidence="7">
    <location>
        <begin position="1196"/>
        <end position="1221"/>
    </location>
</feature>
<dbReference type="Gene3D" id="3.30.40.10">
    <property type="entry name" value="Zinc/RING finger domain, C3HC4 (zinc finger)"/>
    <property type="match status" value="2"/>
</dbReference>
<dbReference type="Pfam" id="PF21743">
    <property type="entry name" value="PTM_DIR17_Tudor"/>
    <property type="match status" value="1"/>
</dbReference>
<dbReference type="Pfam" id="PF00628">
    <property type="entry name" value="PHD"/>
    <property type="match status" value="1"/>
</dbReference>